<dbReference type="Proteomes" id="UP000185491">
    <property type="component" value="Chromosome"/>
</dbReference>
<dbReference type="GO" id="GO:0010181">
    <property type="term" value="F:FMN binding"/>
    <property type="evidence" value="ECO:0007669"/>
    <property type="project" value="TreeGrafter"/>
</dbReference>
<keyword evidence="3" id="KW-1185">Reference proteome</keyword>
<dbReference type="OrthoDB" id="9812295at2"/>
<accession>A0A1L7D199</accession>
<sequence>MATIGIIIGSTRAERNGGQIGRWVAETAGGREHDYRVVDLREFDVPILTAATPPMAAGREYEDPRVTEWSQAIDALDGFIFVTPEYNGSVPGPFKNAFDSLGPEWKEKAIAFVGYGFSGGIHVIDEWRRIIRNFSMTAVRNDVVISLPEEFDEGKFHPAPASAQRLELLLDDLEAALVGQ</sequence>
<feature type="domain" description="NADPH-dependent FMN reductase-like" evidence="1">
    <location>
        <begin position="3"/>
        <end position="145"/>
    </location>
</feature>
<dbReference type="Gene3D" id="3.40.50.360">
    <property type="match status" value="1"/>
</dbReference>
<evidence type="ECO:0000259" key="1">
    <source>
        <dbReference type="Pfam" id="PF03358"/>
    </source>
</evidence>
<dbReference type="InterPro" id="IPR050712">
    <property type="entry name" value="NAD(P)H-dep_reductase"/>
</dbReference>
<dbReference type="EMBL" id="CP009249">
    <property type="protein sequence ID" value="APT91812.1"/>
    <property type="molecule type" value="Genomic_DNA"/>
</dbReference>
<dbReference type="Pfam" id="PF03358">
    <property type="entry name" value="FMN_red"/>
    <property type="match status" value="1"/>
</dbReference>
<dbReference type="PANTHER" id="PTHR30543:SF21">
    <property type="entry name" value="NAD(P)H-DEPENDENT FMN REDUCTASE LOT6"/>
    <property type="match status" value="1"/>
</dbReference>
<name>A0A1L7D199_9CORY</name>
<gene>
    <name evidence="2" type="ORF">CPHO_01555</name>
</gene>
<dbReference type="AlphaFoldDB" id="A0A1L7D199"/>
<evidence type="ECO:0000313" key="2">
    <source>
        <dbReference type="EMBL" id="APT91812.1"/>
    </source>
</evidence>
<dbReference type="GO" id="GO:0016491">
    <property type="term" value="F:oxidoreductase activity"/>
    <property type="evidence" value="ECO:0007669"/>
    <property type="project" value="InterPro"/>
</dbReference>
<reference evidence="2 3" key="1">
    <citation type="submission" date="2014-08" db="EMBL/GenBank/DDBJ databases">
        <title>Complete genome sequence of Corynebacterium phocae M408/89/1(T)(=DSM 44612(T)), isolated from the common seal (Phoca vitulina).</title>
        <authorList>
            <person name="Ruckert C."/>
            <person name="Albersmeier A."/>
            <person name="Winkler A."/>
            <person name="Kalinowski J."/>
        </authorList>
    </citation>
    <scope>NUCLEOTIDE SEQUENCE [LARGE SCALE GENOMIC DNA]</scope>
    <source>
        <strain evidence="2 3">M408/89/1</strain>
    </source>
</reference>
<dbReference type="SUPFAM" id="SSF52218">
    <property type="entry name" value="Flavoproteins"/>
    <property type="match status" value="1"/>
</dbReference>
<dbReference type="InterPro" id="IPR029039">
    <property type="entry name" value="Flavoprotein-like_sf"/>
</dbReference>
<proteinExistence type="predicted"/>
<dbReference type="PANTHER" id="PTHR30543">
    <property type="entry name" value="CHROMATE REDUCTASE"/>
    <property type="match status" value="1"/>
</dbReference>
<organism evidence="2 3">
    <name type="scientific">Corynebacterium phocae</name>
    <dbReference type="NCBI Taxonomy" id="161895"/>
    <lineage>
        <taxon>Bacteria</taxon>
        <taxon>Bacillati</taxon>
        <taxon>Actinomycetota</taxon>
        <taxon>Actinomycetes</taxon>
        <taxon>Mycobacteriales</taxon>
        <taxon>Corynebacteriaceae</taxon>
        <taxon>Corynebacterium</taxon>
    </lineage>
</organism>
<protein>
    <submittedName>
        <fullName evidence="2">NADPH-dependent FMN reductase</fullName>
    </submittedName>
</protein>
<dbReference type="RefSeq" id="WP_075732626.1">
    <property type="nucleotide sequence ID" value="NZ_CP009249.1"/>
</dbReference>
<dbReference type="InterPro" id="IPR005025">
    <property type="entry name" value="FMN_Rdtase-like_dom"/>
</dbReference>
<dbReference type="GO" id="GO:0005829">
    <property type="term" value="C:cytosol"/>
    <property type="evidence" value="ECO:0007669"/>
    <property type="project" value="TreeGrafter"/>
</dbReference>
<dbReference type="KEGG" id="cpho:CPHO_01555"/>
<evidence type="ECO:0000313" key="3">
    <source>
        <dbReference type="Proteomes" id="UP000185491"/>
    </source>
</evidence>